<feature type="region of interest" description="Disordered" evidence="1">
    <location>
        <begin position="28"/>
        <end position="56"/>
    </location>
</feature>
<feature type="compositionally biased region" description="Polar residues" evidence="1">
    <location>
        <begin position="42"/>
        <end position="56"/>
    </location>
</feature>
<dbReference type="EMBL" id="JEMT01029278">
    <property type="protein sequence ID" value="EXX52565.1"/>
    <property type="molecule type" value="Genomic_DNA"/>
</dbReference>
<protein>
    <submittedName>
        <fullName evidence="2">Uncharacterized protein</fullName>
    </submittedName>
</protein>
<evidence type="ECO:0000313" key="3">
    <source>
        <dbReference type="Proteomes" id="UP000022910"/>
    </source>
</evidence>
<organism evidence="2 3">
    <name type="scientific">Rhizophagus irregularis (strain DAOM 197198w)</name>
    <name type="common">Glomus intraradices</name>
    <dbReference type="NCBI Taxonomy" id="1432141"/>
    <lineage>
        <taxon>Eukaryota</taxon>
        <taxon>Fungi</taxon>
        <taxon>Fungi incertae sedis</taxon>
        <taxon>Mucoromycota</taxon>
        <taxon>Glomeromycotina</taxon>
        <taxon>Glomeromycetes</taxon>
        <taxon>Glomerales</taxon>
        <taxon>Glomeraceae</taxon>
        <taxon>Rhizophagus</taxon>
    </lineage>
</organism>
<sequence>MPEAYRKHSTGTTFLAFNTTTTTTTTATATTTKNKQEEESQCNKSMYQMTKSGAVN</sequence>
<gene>
    <name evidence="2" type="ORF">RirG_251880</name>
</gene>
<name>A0A015IEZ4_RHIIW</name>
<evidence type="ECO:0000313" key="2">
    <source>
        <dbReference type="EMBL" id="EXX52565.1"/>
    </source>
</evidence>
<dbReference type="Proteomes" id="UP000022910">
    <property type="component" value="Unassembled WGS sequence"/>
</dbReference>
<dbReference type="HOGENOM" id="CLU_3015439_0_0_1"/>
<reference evidence="2 3" key="1">
    <citation type="submission" date="2014-02" db="EMBL/GenBank/DDBJ databases">
        <title>Single nucleus genome sequencing reveals high similarity among nuclei of an endomycorrhizal fungus.</title>
        <authorList>
            <person name="Lin K."/>
            <person name="Geurts R."/>
            <person name="Zhang Z."/>
            <person name="Limpens E."/>
            <person name="Saunders D.G."/>
            <person name="Mu D."/>
            <person name="Pang E."/>
            <person name="Cao H."/>
            <person name="Cha H."/>
            <person name="Lin T."/>
            <person name="Zhou Q."/>
            <person name="Shang Y."/>
            <person name="Li Y."/>
            <person name="Ivanov S."/>
            <person name="Sharma T."/>
            <person name="Velzen R.V."/>
            <person name="Ruijter N.D."/>
            <person name="Aanen D.K."/>
            <person name="Win J."/>
            <person name="Kamoun S."/>
            <person name="Bisseling T."/>
            <person name="Huang S."/>
        </authorList>
    </citation>
    <scope>NUCLEOTIDE SEQUENCE [LARGE SCALE GENOMIC DNA]</scope>
    <source>
        <strain evidence="3">DAOM197198w</strain>
    </source>
</reference>
<accession>A0A015IEZ4</accession>
<dbReference type="AlphaFoldDB" id="A0A015IEZ4"/>
<evidence type="ECO:0000256" key="1">
    <source>
        <dbReference type="SAM" id="MobiDB-lite"/>
    </source>
</evidence>
<keyword evidence="3" id="KW-1185">Reference proteome</keyword>
<proteinExistence type="predicted"/>
<comment type="caution">
    <text evidence="2">The sequence shown here is derived from an EMBL/GenBank/DDBJ whole genome shotgun (WGS) entry which is preliminary data.</text>
</comment>